<evidence type="ECO:0000256" key="11">
    <source>
        <dbReference type="ARBA" id="ARBA00023053"/>
    </source>
</evidence>
<evidence type="ECO:0000256" key="7">
    <source>
        <dbReference type="ARBA" id="ARBA00022692"/>
    </source>
</evidence>
<keyword evidence="9 16" id="KW-1133">Transmembrane helix</keyword>
<dbReference type="PANTHER" id="PTHR37838">
    <property type="entry name" value="NA(+)-TRANSLOCATING NADH-QUINONE REDUCTASE SUBUNIT C"/>
    <property type="match status" value="1"/>
</dbReference>
<dbReference type="NCBIfam" id="TIGR01938">
    <property type="entry name" value="nqrC"/>
    <property type="match status" value="1"/>
</dbReference>
<comment type="caution">
    <text evidence="16">Lacks conserved residue(s) required for the propagation of feature annotation.</text>
</comment>
<evidence type="ECO:0000256" key="12">
    <source>
        <dbReference type="ARBA" id="ARBA00023065"/>
    </source>
</evidence>
<dbReference type="RefSeq" id="WP_078306381.1">
    <property type="nucleotide sequence ID" value="NZ_CP147511.1"/>
</dbReference>
<keyword evidence="12 16" id="KW-0406">Ion transport</keyword>
<dbReference type="GO" id="GO:0006814">
    <property type="term" value="P:sodium ion transport"/>
    <property type="evidence" value="ECO:0007669"/>
    <property type="project" value="UniProtKB-UniRule"/>
</dbReference>
<keyword evidence="2 16" id="KW-1003">Cell membrane</keyword>
<organism evidence="19 20">
    <name type="scientific">Lwoffella lincolnii</name>
    <dbReference type="NCBI Taxonomy" id="90241"/>
    <lineage>
        <taxon>Bacteria</taxon>
        <taxon>Pseudomonadati</taxon>
        <taxon>Pseudomonadota</taxon>
        <taxon>Gammaproteobacteria</taxon>
        <taxon>Moraxellales</taxon>
        <taxon>Moraxellaceae</taxon>
        <taxon>Lwoffella</taxon>
    </lineage>
</organism>
<keyword evidence="4 16" id="KW-0597">Phosphoprotein</keyword>
<dbReference type="PANTHER" id="PTHR37838:SF1">
    <property type="entry name" value="NA(+)-TRANSLOCATING NADH-QUINONE REDUCTASE SUBUNIT C"/>
    <property type="match status" value="1"/>
</dbReference>
<evidence type="ECO:0000256" key="2">
    <source>
        <dbReference type="ARBA" id="ARBA00022475"/>
    </source>
</evidence>
<protein>
    <recommendedName>
        <fullName evidence="16 17">Na(+)-translocating NADH-quinone reductase subunit C</fullName>
        <shortName evidence="16 17">Na(+)-NQR subunit C</shortName>
        <shortName evidence="16 17">Na(+)-translocating NQR subunit C</shortName>
        <ecNumber evidence="16 17">7.2.1.1</ecNumber>
    </recommendedName>
    <alternativeName>
        <fullName evidence="16 17">NQR complex subunit C</fullName>
    </alternativeName>
    <alternativeName>
        <fullName evidence="16 17">NQR-1 subunit C</fullName>
    </alternativeName>
</protein>
<dbReference type="GO" id="GO:0016655">
    <property type="term" value="F:oxidoreductase activity, acting on NAD(P)H, quinone or similar compound as acceptor"/>
    <property type="evidence" value="ECO:0007669"/>
    <property type="project" value="UniProtKB-UniRule"/>
</dbReference>
<gene>
    <name evidence="16" type="primary">nqrC</name>
    <name evidence="19" type="ORF">B0682_01710</name>
</gene>
<dbReference type="STRING" id="90241.B0682_01710"/>
<evidence type="ECO:0000256" key="3">
    <source>
        <dbReference type="ARBA" id="ARBA00022519"/>
    </source>
</evidence>
<comment type="cofactor">
    <cofactor evidence="16 17">
        <name>FMN</name>
        <dbReference type="ChEBI" id="CHEBI:58210"/>
    </cofactor>
</comment>
<dbReference type="AlphaFoldDB" id="A0A1T0CK46"/>
<dbReference type="OrthoDB" id="9786835at2"/>
<keyword evidence="8 16" id="KW-1278">Translocase</keyword>
<evidence type="ECO:0000256" key="5">
    <source>
        <dbReference type="ARBA" id="ARBA00022630"/>
    </source>
</evidence>
<evidence type="ECO:0000256" key="13">
    <source>
        <dbReference type="ARBA" id="ARBA00023075"/>
    </source>
</evidence>
<keyword evidence="20" id="KW-1185">Reference proteome</keyword>
<keyword evidence="10 16" id="KW-0520">NAD</keyword>
<evidence type="ECO:0000256" key="16">
    <source>
        <dbReference type="HAMAP-Rule" id="MF_00427"/>
    </source>
</evidence>
<dbReference type="GO" id="GO:0005886">
    <property type="term" value="C:plasma membrane"/>
    <property type="evidence" value="ECO:0007669"/>
    <property type="project" value="UniProtKB-SubCell"/>
</dbReference>
<keyword evidence="13 16" id="KW-0830">Ubiquinone</keyword>
<keyword evidence="14 16" id="KW-0472">Membrane</keyword>
<evidence type="ECO:0000256" key="1">
    <source>
        <dbReference type="ARBA" id="ARBA00022448"/>
    </source>
</evidence>
<reference evidence="19 20" key="1">
    <citation type="submission" date="2017-02" db="EMBL/GenBank/DDBJ databases">
        <title>Draft genome sequence of Moraxella lincolnii CCUG 9405T type strain.</title>
        <authorList>
            <person name="Salva-Serra F."/>
            <person name="Engstrom-Jakobsson H."/>
            <person name="Thorell K."/>
            <person name="Jaen-Luchoro D."/>
            <person name="Gonzales-Siles L."/>
            <person name="Karlsson R."/>
            <person name="Yazdan S."/>
            <person name="Boulund F."/>
            <person name="Johnning A."/>
            <person name="Engstrand L."/>
            <person name="Kristiansson E."/>
            <person name="Moore E."/>
        </authorList>
    </citation>
    <scope>NUCLEOTIDE SEQUENCE [LARGE SCALE GENOMIC DNA]</scope>
    <source>
        <strain evidence="19 20">CCUG 9405</strain>
    </source>
</reference>
<evidence type="ECO:0000256" key="8">
    <source>
        <dbReference type="ARBA" id="ARBA00022967"/>
    </source>
</evidence>
<keyword evidence="11 16" id="KW-0915">Sodium</keyword>
<dbReference type="HAMAP" id="MF_00427">
    <property type="entry name" value="NqrC"/>
    <property type="match status" value="1"/>
</dbReference>
<evidence type="ECO:0000256" key="17">
    <source>
        <dbReference type="PIRNR" id="PIRNR009437"/>
    </source>
</evidence>
<proteinExistence type="inferred from homology"/>
<evidence type="ECO:0000313" key="20">
    <source>
        <dbReference type="Proteomes" id="UP000191094"/>
    </source>
</evidence>
<evidence type="ECO:0000256" key="4">
    <source>
        <dbReference type="ARBA" id="ARBA00022553"/>
    </source>
</evidence>
<dbReference type="EMBL" id="MUYT01000002">
    <property type="protein sequence ID" value="OOS22531.1"/>
    <property type="molecule type" value="Genomic_DNA"/>
</dbReference>
<comment type="subunit">
    <text evidence="16 17">Composed of six subunits; NqrA, NqrB, NqrC, NqrD, NqrE and NqrF.</text>
</comment>
<keyword evidence="15 16" id="KW-0739">Sodium transport</keyword>
<dbReference type="InterPro" id="IPR007329">
    <property type="entry name" value="FMN-bd"/>
</dbReference>
<keyword evidence="5 16" id="KW-0285">Flavoprotein</keyword>
<keyword evidence="1 16" id="KW-0813">Transport</keyword>
<evidence type="ECO:0000313" key="19">
    <source>
        <dbReference type="EMBL" id="OOS22531.1"/>
    </source>
</evidence>
<keyword evidence="7 16" id="KW-0812">Transmembrane</keyword>
<feature type="modified residue" description="FMN phosphoryl threonine" evidence="16">
    <location>
        <position position="237"/>
    </location>
</feature>
<dbReference type="GO" id="GO:0010181">
    <property type="term" value="F:FMN binding"/>
    <property type="evidence" value="ECO:0007669"/>
    <property type="project" value="UniProtKB-UniRule"/>
</dbReference>
<accession>A0A1T0CK46</accession>
<dbReference type="NCBIfam" id="NF003749">
    <property type="entry name" value="PRK05346.1-5"/>
    <property type="match status" value="1"/>
</dbReference>
<dbReference type="Pfam" id="PF04205">
    <property type="entry name" value="FMN_bind"/>
    <property type="match status" value="1"/>
</dbReference>
<dbReference type="InterPro" id="IPR010204">
    <property type="entry name" value="NqrC"/>
</dbReference>
<evidence type="ECO:0000259" key="18">
    <source>
        <dbReference type="SMART" id="SM00900"/>
    </source>
</evidence>
<feature type="domain" description="FMN-binding" evidence="18">
    <location>
        <begin position="158"/>
        <end position="254"/>
    </location>
</feature>
<sequence length="284" mass="30708">MSQPKNKSKSNNLSTIAVALTLCLVCSVLVSAVAVGLKPKQTENVNLDRNRNILLAAGELQEEDDSEVVKQKFADFEPRIIDLQTGKVATDEQLKQAGIEDVNAYDTSSASKIANLSNDLGDDDPANIGRVPKFAKVYVKEGTDGATEAVVLPVYGYGLWGTIYGFLTIGSDMNTIEGISFYSHKETPGLGARIEESQWRAQWKGISAYDEQGNVATGVTKAGNHKENYVDGISGATLTGRGVNNFIQFWLSERGYKPFLDNMKEGQISAATANSINSSTDKEI</sequence>
<dbReference type="PIRSF" id="PIRSF009437">
    <property type="entry name" value="NQR-1_subunit_C"/>
    <property type="match status" value="1"/>
</dbReference>
<dbReference type="SMART" id="SM00900">
    <property type="entry name" value="FMN_bind"/>
    <property type="match status" value="1"/>
</dbReference>
<comment type="caution">
    <text evidence="19">The sequence shown here is derived from an EMBL/GenBank/DDBJ whole genome shotgun (WGS) entry which is preliminary data.</text>
</comment>
<evidence type="ECO:0000256" key="14">
    <source>
        <dbReference type="ARBA" id="ARBA00023136"/>
    </source>
</evidence>
<evidence type="ECO:0000256" key="6">
    <source>
        <dbReference type="ARBA" id="ARBA00022643"/>
    </source>
</evidence>
<keyword evidence="6 16" id="KW-0288">FMN</keyword>
<name>A0A1T0CK46_9GAMM</name>
<dbReference type="EC" id="7.2.1.1" evidence="16 17"/>
<keyword evidence="3" id="KW-0997">Cell inner membrane</keyword>
<evidence type="ECO:0000256" key="15">
    <source>
        <dbReference type="ARBA" id="ARBA00023201"/>
    </source>
</evidence>
<comment type="catalytic activity">
    <reaction evidence="16 17">
        <text>a ubiquinone + n Na(+)(in) + NADH + H(+) = a ubiquinol + n Na(+)(out) + NAD(+)</text>
        <dbReference type="Rhea" id="RHEA:47748"/>
        <dbReference type="Rhea" id="RHEA-COMP:9565"/>
        <dbReference type="Rhea" id="RHEA-COMP:9566"/>
        <dbReference type="ChEBI" id="CHEBI:15378"/>
        <dbReference type="ChEBI" id="CHEBI:16389"/>
        <dbReference type="ChEBI" id="CHEBI:17976"/>
        <dbReference type="ChEBI" id="CHEBI:29101"/>
        <dbReference type="ChEBI" id="CHEBI:57540"/>
        <dbReference type="ChEBI" id="CHEBI:57945"/>
        <dbReference type="EC" id="7.2.1.1"/>
    </reaction>
</comment>
<comment type="similarity">
    <text evidence="16 17">Belongs to the NqrC family.</text>
</comment>
<evidence type="ECO:0000256" key="10">
    <source>
        <dbReference type="ARBA" id="ARBA00023027"/>
    </source>
</evidence>
<comment type="function">
    <text evidence="16">NQR complex catalyzes the reduction of ubiquinone-1 to ubiquinol by two successive reactions, coupled with the transport of Na(+) ions from the cytoplasm to the periplasm. NqrA to NqrE are probably involved in the second step, the conversion of ubisemiquinone to ubiquinol.</text>
</comment>
<comment type="subcellular location">
    <subcellularLocation>
        <location evidence="16">Cell membrane</location>
        <topology evidence="16">Single-pass membrane protein</topology>
    </subcellularLocation>
</comment>
<dbReference type="Proteomes" id="UP000191094">
    <property type="component" value="Unassembled WGS sequence"/>
</dbReference>
<evidence type="ECO:0000256" key="9">
    <source>
        <dbReference type="ARBA" id="ARBA00022989"/>
    </source>
</evidence>